<reference evidence="6" key="1">
    <citation type="submission" date="2021-01" db="EMBL/GenBank/DDBJ databases">
        <title>Characterization of Corynebacterium spp. from penguins.</title>
        <authorList>
            <person name="Svec P."/>
        </authorList>
    </citation>
    <scope>NUCLEOTIDE SEQUENCE</scope>
    <source>
        <strain evidence="6">CCM 8835</strain>
    </source>
</reference>
<organism evidence="7 9">
    <name type="scientific">Corynebacterium antarcticum</name>
    <dbReference type="NCBI Taxonomy" id="2800405"/>
    <lineage>
        <taxon>Bacteria</taxon>
        <taxon>Bacillati</taxon>
        <taxon>Actinomycetota</taxon>
        <taxon>Actinomycetes</taxon>
        <taxon>Mycobacteriales</taxon>
        <taxon>Corynebacteriaceae</taxon>
        <taxon>Corynebacterium</taxon>
    </lineage>
</organism>
<dbReference type="GO" id="GO:0034599">
    <property type="term" value="P:cellular response to oxidative stress"/>
    <property type="evidence" value="ECO:0007669"/>
    <property type="project" value="TreeGrafter"/>
</dbReference>
<dbReference type="Pfam" id="PF01625">
    <property type="entry name" value="PMSR"/>
    <property type="match status" value="1"/>
</dbReference>
<comment type="catalytic activity">
    <reaction evidence="3 4">
        <text>[thioredoxin]-disulfide + L-methionine + H2O = L-methionine (S)-S-oxide + [thioredoxin]-dithiol</text>
        <dbReference type="Rhea" id="RHEA:19993"/>
        <dbReference type="Rhea" id="RHEA-COMP:10698"/>
        <dbReference type="Rhea" id="RHEA-COMP:10700"/>
        <dbReference type="ChEBI" id="CHEBI:15377"/>
        <dbReference type="ChEBI" id="CHEBI:29950"/>
        <dbReference type="ChEBI" id="CHEBI:50058"/>
        <dbReference type="ChEBI" id="CHEBI:57844"/>
        <dbReference type="ChEBI" id="CHEBI:58772"/>
        <dbReference type="EC" id="1.8.4.11"/>
    </reaction>
</comment>
<evidence type="ECO:0000256" key="4">
    <source>
        <dbReference type="HAMAP-Rule" id="MF_01401"/>
    </source>
</evidence>
<dbReference type="Proteomes" id="UP001070238">
    <property type="component" value="Unassembled WGS sequence"/>
</dbReference>
<dbReference type="SUPFAM" id="SSF55068">
    <property type="entry name" value="Peptide methionine sulfoxide reductase"/>
    <property type="match status" value="1"/>
</dbReference>
<dbReference type="RefSeq" id="WP_200256195.1">
    <property type="nucleotide sequence ID" value="NZ_JAENIP020000004.1"/>
</dbReference>
<comment type="caution">
    <text evidence="7">The sequence shown here is derived from an EMBL/GenBank/DDBJ whole genome shotgun (WGS) entry which is preliminary data.</text>
</comment>
<evidence type="ECO:0000313" key="6">
    <source>
        <dbReference type="EMBL" id="MBK1843212.1"/>
    </source>
</evidence>
<reference evidence="7" key="2">
    <citation type="submission" date="2022-11" db="EMBL/GenBank/DDBJ databases">
        <title>Corynebacterium sp. isolated from Penguins.</title>
        <authorList>
            <person name="Sedlar K."/>
            <person name="Svec P."/>
        </authorList>
    </citation>
    <scope>NUCLEOTIDE SEQUENCE</scope>
    <source>
        <strain evidence="7">P5875</strain>
    </source>
</reference>
<evidence type="ECO:0000256" key="1">
    <source>
        <dbReference type="ARBA" id="ARBA00023002"/>
    </source>
</evidence>
<evidence type="ECO:0000313" key="7">
    <source>
        <dbReference type="EMBL" id="MCX7538700.1"/>
    </source>
</evidence>
<evidence type="ECO:0000256" key="2">
    <source>
        <dbReference type="ARBA" id="ARBA00047806"/>
    </source>
</evidence>
<dbReference type="GO" id="GO:0008113">
    <property type="term" value="F:peptide-methionine (S)-S-oxide reductase activity"/>
    <property type="evidence" value="ECO:0007669"/>
    <property type="project" value="UniProtKB-UniRule"/>
</dbReference>
<dbReference type="EMBL" id="JAENIP010000007">
    <property type="protein sequence ID" value="MBK1843212.1"/>
    <property type="molecule type" value="Genomic_DNA"/>
</dbReference>
<comment type="similarity">
    <text evidence="4">Belongs to the MsrA Met sulfoxide reductase family.</text>
</comment>
<dbReference type="Gene3D" id="3.30.1060.10">
    <property type="entry name" value="Peptide methionine sulphoxide reductase MsrA"/>
    <property type="match status" value="1"/>
</dbReference>
<evidence type="ECO:0000313" key="9">
    <source>
        <dbReference type="Proteomes" id="UP001070238"/>
    </source>
</evidence>
<dbReference type="PANTHER" id="PTHR42799:SF2">
    <property type="entry name" value="MITOCHONDRIAL PEPTIDE METHIONINE SULFOXIDE REDUCTASE"/>
    <property type="match status" value="1"/>
</dbReference>
<dbReference type="InterPro" id="IPR002569">
    <property type="entry name" value="Met_Sox_Rdtase_MsrA_dom"/>
</dbReference>
<evidence type="ECO:0000256" key="3">
    <source>
        <dbReference type="ARBA" id="ARBA00048782"/>
    </source>
</evidence>
<feature type="domain" description="Peptide methionine sulphoxide reductase MsrA" evidence="5">
    <location>
        <begin position="50"/>
        <end position="212"/>
    </location>
</feature>
<feature type="active site" evidence="4">
    <location>
        <position position="56"/>
    </location>
</feature>
<accession>A0A9Q4CE24</accession>
<gene>
    <name evidence="4 7" type="primary">msrA</name>
    <name evidence="6" type="ORF">JIM95_01295</name>
    <name evidence="7" type="ORF">OS123_09160</name>
</gene>
<keyword evidence="1 4" id="KW-0560">Oxidoreductase</keyword>
<dbReference type="InterPro" id="IPR050162">
    <property type="entry name" value="MsrA_MetSO_reductase"/>
</dbReference>
<dbReference type="InterPro" id="IPR036509">
    <property type="entry name" value="Met_Sox_Rdtase_MsrA_sf"/>
</dbReference>
<dbReference type="PANTHER" id="PTHR42799">
    <property type="entry name" value="MITOCHONDRIAL PEPTIDE METHIONINE SULFOXIDE REDUCTASE"/>
    <property type="match status" value="1"/>
</dbReference>
<dbReference type="EC" id="1.8.4.11" evidence="4"/>
<dbReference type="Proteomes" id="UP000650005">
    <property type="component" value="Unassembled WGS sequence"/>
</dbReference>
<dbReference type="GO" id="GO:0005737">
    <property type="term" value="C:cytoplasm"/>
    <property type="evidence" value="ECO:0007669"/>
    <property type="project" value="TreeGrafter"/>
</dbReference>
<dbReference type="HAMAP" id="MF_01401">
    <property type="entry name" value="MsrA"/>
    <property type="match status" value="1"/>
</dbReference>
<dbReference type="NCBIfam" id="TIGR00401">
    <property type="entry name" value="msrA"/>
    <property type="match status" value="1"/>
</dbReference>
<proteinExistence type="inferred from homology"/>
<evidence type="ECO:0000313" key="8">
    <source>
        <dbReference type="Proteomes" id="UP000650005"/>
    </source>
</evidence>
<comment type="catalytic activity">
    <reaction evidence="2 4">
        <text>L-methionyl-[protein] + [thioredoxin]-disulfide + H2O = L-methionyl-(S)-S-oxide-[protein] + [thioredoxin]-dithiol</text>
        <dbReference type="Rhea" id="RHEA:14217"/>
        <dbReference type="Rhea" id="RHEA-COMP:10698"/>
        <dbReference type="Rhea" id="RHEA-COMP:10700"/>
        <dbReference type="Rhea" id="RHEA-COMP:12313"/>
        <dbReference type="Rhea" id="RHEA-COMP:12315"/>
        <dbReference type="ChEBI" id="CHEBI:15377"/>
        <dbReference type="ChEBI" id="CHEBI:16044"/>
        <dbReference type="ChEBI" id="CHEBI:29950"/>
        <dbReference type="ChEBI" id="CHEBI:44120"/>
        <dbReference type="ChEBI" id="CHEBI:50058"/>
        <dbReference type="EC" id="1.8.4.11"/>
    </reaction>
</comment>
<dbReference type="AlphaFoldDB" id="A0A9Q4CE24"/>
<sequence>MGWLIGRDPEMVTAENALKGGSHPVLEEARPHAVLGTPITGPWWKGQSSVLIGMGCFWGAEKIFWELDGVESTSVGYAGGYTPNPTYREVCTGRTGHTEVVEVVFDPARVTLPQIVATALEAHDPTQGFRQGNDVGTQYRSAFYTTGSPERARADADVIRGMVTDYGQRLTGAGYGPVTTEILPLAETPAGDYYRAEDHHQQYLHKNPGGYCPHHSTGVACGVPEQTERD</sequence>
<evidence type="ECO:0000259" key="5">
    <source>
        <dbReference type="Pfam" id="PF01625"/>
    </source>
</evidence>
<keyword evidence="8" id="KW-1185">Reference proteome</keyword>
<name>A0A9Q4CE24_9CORY</name>
<protein>
    <recommendedName>
        <fullName evidence="4">Peptide methionine sulfoxide reductase MsrA</fullName>
        <shortName evidence="4">Protein-methionine-S-oxide reductase</shortName>
        <ecNumber evidence="4">1.8.4.11</ecNumber>
    </recommendedName>
    <alternativeName>
        <fullName evidence="4">Peptide-methionine (S)-S-oxide reductase</fullName>
        <shortName evidence="4">Peptide Met(O) reductase</shortName>
    </alternativeName>
</protein>
<comment type="function">
    <text evidence="4">Has an important function as a repair enzyme for proteins that have been inactivated by oxidation. Catalyzes the reversible oxidation-reduction of methionine sulfoxide in proteins to methionine.</text>
</comment>
<dbReference type="EMBL" id="JAPMKX010000004">
    <property type="protein sequence ID" value="MCX7538700.1"/>
    <property type="molecule type" value="Genomic_DNA"/>
</dbReference>